<protein>
    <recommendedName>
        <fullName evidence="4">Beta-galactosidase-like protein</fullName>
    </recommendedName>
</protein>
<name>A0A2U1AI67_9BACT</name>
<dbReference type="SUPFAM" id="SSF51445">
    <property type="entry name" value="(Trans)glycosidases"/>
    <property type="match status" value="1"/>
</dbReference>
<keyword evidence="1" id="KW-0732">Signal</keyword>
<gene>
    <name evidence="2" type="ORF">C8D82_13614</name>
</gene>
<dbReference type="Gene3D" id="2.60.120.430">
    <property type="entry name" value="Galactose-binding lectin"/>
    <property type="match status" value="1"/>
</dbReference>
<feature type="signal peptide" evidence="1">
    <location>
        <begin position="1"/>
        <end position="19"/>
    </location>
</feature>
<feature type="chain" id="PRO_5015656782" description="Beta-galactosidase-like protein" evidence="1">
    <location>
        <begin position="20"/>
        <end position="721"/>
    </location>
</feature>
<dbReference type="AlphaFoldDB" id="A0A2U1AI67"/>
<evidence type="ECO:0000256" key="1">
    <source>
        <dbReference type="SAM" id="SignalP"/>
    </source>
</evidence>
<dbReference type="Gene3D" id="3.20.20.80">
    <property type="entry name" value="Glycosidases"/>
    <property type="match status" value="1"/>
</dbReference>
<accession>A0A2U1AI67</accession>
<dbReference type="InterPro" id="IPR017853">
    <property type="entry name" value="GH"/>
</dbReference>
<reference evidence="2 3" key="1">
    <citation type="submission" date="2018-04" db="EMBL/GenBank/DDBJ databases">
        <title>Genomic Encyclopedia of Type Strains, Phase IV (KMG-IV): sequencing the most valuable type-strain genomes for metagenomic binning, comparative biology and taxonomic classification.</title>
        <authorList>
            <person name="Goeker M."/>
        </authorList>
    </citation>
    <scope>NUCLEOTIDE SEQUENCE [LARGE SCALE GENOMIC DNA]</scope>
    <source>
        <strain evidence="2 3">DSM 14823</strain>
    </source>
</reference>
<organism evidence="2 3">
    <name type="scientific">Victivallis vadensis</name>
    <dbReference type="NCBI Taxonomy" id="172901"/>
    <lineage>
        <taxon>Bacteria</taxon>
        <taxon>Pseudomonadati</taxon>
        <taxon>Lentisphaerota</taxon>
        <taxon>Lentisphaeria</taxon>
        <taxon>Victivallales</taxon>
        <taxon>Victivallaceae</taxon>
        <taxon>Victivallis</taxon>
    </lineage>
</organism>
<sequence>MKFSSCAAALLLAAGLAAADRQLFSIARGGAVFAPFNKTDKVKVTGDRLALELPPKGGRWQGTIVTPKKGEKYFDLSQGAILAVDVRNNNKYPMQLRMEIVNLKEGKNSNAFAHIAYSSIALLPGEKAPLRVRYGRAVKESSAWAPEGMQRLPDGFVKGDHKIVPDRVAQLRIWTSNPDADRPMRFELSNFRVEEPVKPLPEALRSKEAFYPFIDRFGQYKHADWPGKVTDVAQLGERKLAEDRELAANPAVPGRNRFGGWADGPTFGEKKGGWGTVKYKGKWFLTDPEGKLFWSLGMNTTHDKADSVTAITFRENYFEELPENSAENADFYTKERFPRFGFYKGKGGNQDTNILQFHFYCYNMFRKYGKEYHKEFVTRSQRRFSSWGFNTNGNWVHPDILKTEFHHPYITAVEFAKFYDVIEGCRQIGWQKFPDVFNPEFAAGIKEALQTRQKYTVDDPFCIGYFIDNELSWGKTDTFLAEGALRSPASQPAKIAMTEYYRNKYGNDIAALNKVWGTGYADFGAFLNSTAMPAEPEKARADLEEFNDVIVNRYFRTCKEVINREAPGKLYFGCRFNDRNEKVIATSAKYLDGCSFNLYRPEISAWRLPAGVDMPVIVGEWHYGTAANGPAHPGLQPAANQAERARGFDRYVRSALWNPQIAGVHYFKYTDQMATGRPADDENIQCGFVDVTDTPYREMVDAARKVSADMYRYRLAEGPGK</sequence>
<dbReference type="Proteomes" id="UP000245959">
    <property type="component" value="Unassembled WGS sequence"/>
</dbReference>
<proteinExistence type="predicted"/>
<dbReference type="EMBL" id="QEKH01000036">
    <property type="protein sequence ID" value="PVY36099.1"/>
    <property type="molecule type" value="Genomic_DNA"/>
</dbReference>
<comment type="caution">
    <text evidence="2">The sequence shown here is derived from an EMBL/GenBank/DDBJ whole genome shotgun (WGS) entry which is preliminary data.</text>
</comment>
<evidence type="ECO:0008006" key="4">
    <source>
        <dbReference type="Google" id="ProtNLM"/>
    </source>
</evidence>
<evidence type="ECO:0000313" key="3">
    <source>
        <dbReference type="Proteomes" id="UP000245959"/>
    </source>
</evidence>
<evidence type="ECO:0000313" key="2">
    <source>
        <dbReference type="EMBL" id="PVY36099.1"/>
    </source>
</evidence>
<keyword evidence="3" id="KW-1185">Reference proteome</keyword>